<evidence type="ECO:0000313" key="1">
    <source>
        <dbReference type="EMBL" id="SMQ99344.1"/>
    </source>
</evidence>
<gene>
    <name evidence="1" type="ORF">PD885_02101</name>
</gene>
<reference evidence="1 2" key="1">
    <citation type="submission" date="2017-05" db="EMBL/GenBank/DDBJ databases">
        <authorList>
            <person name="Blom J."/>
        </authorList>
    </citation>
    <scope>NUCLEOTIDE SEQUENCE [LARGE SCALE GENOMIC DNA]</scope>
    <source>
        <strain evidence="1">PD885</strain>
    </source>
</reference>
<sequence>MKRILPFFMLTIIGSSVALSSKWFTRLGQLNLLQRSGLPVVSFEKIIETAPTAFMVL</sequence>
<proteinExistence type="predicted"/>
<dbReference type="EMBL" id="LT853882">
    <property type="protein sequence ID" value="SMQ99344.1"/>
    <property type="molecule type" value="Genomic_DNA"/>
</dbReference>
<keyword evidence="2" id="KW-1185">Reference proteome</keyword>
<protein>
    <submittedName>
        <fullName evidence="1">Uncharacterized protein</fullName>
    </submittedName>
</protein>
<evidence type="ECO:0000313" key="2">
    <source>
        <dbReference type="Proteomes" id="UP000195877"/>
    </source>
</evidence>
<name>A0ABY1RPY0_9XANT</name>
<organism evidence="1 2">
    <name type="scientific">Xanthomonas fragariae</name>
    <dbReference type="NCBI Taxonomy" id="48664"/>
    <lineage>
        <taxon>Bacteria</taxon>
        <taxon>Pseudomonadati</taxon>
        <taxon>Pseudomonadota</taxon>
        <taxon>Gammaproteobacteria</taxon>
        <taxon>Lysobacterales</taxon>
        <taxon>Lysobacteraceae</taxon>
        <taxon>Xanthomonas</taxon>
    </lineage>
</organism>
<accession>A0ABY1RPY0</accession>
<dbReference type="Proteomes" id="UP000195877">
    <property type="component" value="Chromosome 1"/>
</dbReference>